<dbReference type="eggNOG" id="ENOG50330IR">
    <property type="taxonomic scope" value="Bacteria"/>
</dbReference>
<evidence type="ECO:0000256" key="2">
    <source>
        <dbReference type="ARBA" id="ARBA00035108"/>
    </source>
</evidence>
<protein>
    <submittedName>
        <fullName evidence="4">Gas vesicle K</fullName>
    </submittedName>
</protein>
<evidence type="ECO:0000256" key="3">
    <source>
        <dbReference type="ARBA" id="ARBA00035659"/>
    </source>
</evidence>
<dbReference type="AlphaFoldDB" id="Q112M0"/>
<evidence type="ECO:0000256" key="1">
    <source>
        <dbReference type="ARBA" id="ARBA00022987"/>
    </source>
</evidence>
<dbReference type="GO" id="GO:0005198">
    <property type="term" value="F:structural molecule activity"/>
    <property type="evidence" value="ECO:0007669"/>
    <property type="project" value="InterPro"/>
</dbReference>
<dbReference type="EMBL" id="CP000393">
    <property type="protein sequence ID" value="ABG51554.1"/>
    <property type="molecule type" value="Genomic_DNA"/>
</dbReference>
<dbReference type="STRING" id="203124.Tery_2332"/>
<dbReference type="InterPro" id="IPR007805">
    <property type="entry name" value="GvpK"/>
</dbReference>
<dbReference type="Pfam" id="PF05121">
    <property type="entry name" value="GvpK"/>
    <property type="match status" value="1"/>
</dbReference>
<accession>Q112M0</accession>
<dbReference type="PANTHER" id="PTHR40137">
    <property type="entry name" value="PROTEIN GVPK 1"/>
    <property type="match status" value="1"/>
</dbReference>
<organism evidence="4">
    <name type="scientific">Trichodesmium erythraeum (strain IMS101)</name>
    <dbReference type="NCBI Taxonomy" id="203124"/>
    <lineage>
        <taxon>Bacteria</taxon>
        <taxon>Bacillati</taxon>
        <taxon>Cyanobacteriota</taxon>
        <taxon>Cyanophyceae</taxon>
        <taxon>Oscillatoriophycideae</taxon>
        <taxon>Oscillatoriales</taxon>
        <taxon>Microcoleaceae</taxon>
        <taxon>Trichodesmium</taxon>
    </lineage>
</organism>
<proteinExistence type="inferred from homology"/>
<dbReference type="GO" id="GO:0031411">
    <property type="term" value="C:gas vesicle"/>
    <property type="evidence" value="ECO:0007669"/>
    <property type="project" value="UniProtKB-SubCell"/>
</dbReference>
<comment type="subcellular location">
    <subcellularLocation>
        <location evidence="2">Gas vesicle</location>
    </subcellularLocation>
</comment>
<dbReference type="GO" id="GO:0012506">
    <property type="term" value="C:vesicle membrane"/>
    <property type="evidence" value="ECO:0007669"/>
    <property type="project" value="InterPro"/>
</dbReference>
<keyword evidence="1" id="KW-0304">Gas vesicle</keyword>
<dbReference type="PANTHER" id="PTHR40137:SF2">
    <property type="entry name" value="PROTEIN GVPK 1"/>
    <property type="match status" value="1"/>
</dbReference>
<gene>
    <name evidence="4" type="ordered locus">Tery_2332</name>
</gene>
<evidence type="ECO:0000313" key="4">
    <source>
        <dbReference type="EMBL" id="ABG51554.1"/>
    </source>
</evidence>
<dbReference type="Pfam" id="PF00741">
    <property type="entry name" value="Gas_vesicle"/>
    <property type="match status" value="1"/>
</dbReference>
<dbReference type="RefSeq" id="WP_011611921.1">
    <property type="nucleotide sequence ID" value="NC_008312.1"/>
</dbReference>
<name>Q112M0_TRIEI</name>
<dbReference type="InterPro" id="IPR000638">
    <property type="entry name" value="Gas-vesicle_GvpA-like"/>
</dbReference>
<sequence>MSLENSPEESLIVPIDKSKSNPEAGLAPLLLTVIELLRELMQAQVIRRMDAGILSDEQLERAAEGLRQLEEQVIKLCKVFDIPTEDLNLDLGEIGTLLPKSGEYYPGEKSENPSVLELLDRILNTGVVLDGTVDLGLAELDLIHARLRLVLTA</sequence>
<dbReference type="OrthoDB" id="368044at2"/>
<comment type="similarity">
    <text evidence="3">Belongs to the gas vesicle GvpK family.</text>
</comment>
<dbReference type="HOGENOM" id="CLU_1720515_0_0_3"/>
<dbReference type="GO" id="GO:0031412">
    <property type="term" value="P:gas vesicle organization"/>
    <property type="evidence" value="ECO:0007669"/>
    <property type="project" value="InterPro"/>
</dbReference>
<dbReference type="KEGG" id="ter:Tery_2332"/>
<reference evidence="4" key="1">
    <citation type="submission" date="2006-06" db="EMBL/GenBank/DDBJ databases">
        <title>Complete sequence of Trichodesmium erythraeum IMS101.</title>
        <authorList>
            <consortium name="US DOE Joint Genome Institute"/>
            <person name="Copeland A."/>
            <person name="Lucas S."/>
            <person name="Lapidus A."/>
            <person name="Barry K."/>
            <person name="Detter J.C."/>
            <person name="Glavina del Rio T."/>
            <person name="Hammon N."/>
            <person name="Israni S."/>
            <person name="Dalin E."/>
            <person name="Tice H."/>
            <person name="Pitluck S."/>
            <person name="Kiss H."/>
            <person name="Munk A.C."/>
            <person name="Brettin T."/>
            <person name="Bruce D."/>
            <person name="Han C."/>
            <person name="Tapia R."/>
            <person name="Gilna P."/>
            <person name="Schmutz J."/>
            <person name="Larimer F."/>
            <person name="Land M."/>
            <person name="Hauser L."/>
            <person name="Kyrpides N."/>
            <person name="Kim E."/>
            <person name="Richardson P."/>
        </authorList>
    </citation>
    <scope>NUCLEOTIDE SEQUENCE [LARGE SCALE GENOMIC DNA]</scope>
    <source>
        <strain evidence="4">IMS101</strain>
    </source>
</reference>